<evidence type="ECO:0000313" key="2">
    <source>
        <dbReference type="EnsemblFungi" id="FOXG_12259P0"/>
    </source>
</evidence>
<accession>A0A0D2Y7J5</accession>
<evidence type="ECO:0000313" key="3">
    <source>
        <dbReference type="Proteomes" id="UP000002489"/>
    </source>
</evidence>
<evidence type="ECO:0000256" key="1">
    <source>
        <dbReference type="SAM" id="MobiDB-lite"/>
    </source>
</evidence>
<feature type="region of interest" description="Disordered" evidence="1">
    <location>
        <begin position="113"/>
        <end position="137"/>
    </location>
</feature>
<sequence>MKPLTVADIIPTMSFHTSNSVSSTHQAFRFTEDPESAQLFLSVDSLQCRQPSFPQSATTSGPLKSVYTSYGSKLDKSMGCYKAVAQHDELYIYLDEKCHKVLDNRQLPADSSLNYQSQNHTARCGQKTTPKASKSGADQWQAYPQPVYPNLFEDDDFTGLAFKAEPSQTPAGSNTILIETNLVGGNLAHNKQYVVGQTDSFGSEADPEGKAIRQNEKTRGPKFTCLALLRHRGSNNGRCRTPAPERISKKYLPEILSKN</sequence>
<reference evidence="2" key="2">
    <citation type="submission" date="2025-08" db="UniProtKB">
        <authorList>
            <consortium name="EnsemblFungi"/>
        </authorList>
    </citation>
    <scope>IDENTIFICATION</scope>
    <source>
        <strain evidence="2">4287 / CBS 123668 / FGSC 9935 / NRRL 34936</strain>
    </source>
</reference>
<dbReference type="EnsemblFungi" id="FOXG_12259T0">
    <property type="protein sequence ID" value="FOXG_12259P0"/>
    <property type="gene ID" value="FOXG_12259"/>
</dbReference>
<reference evidence="3" key="1">
    <citation type="journal article" date="2012" name="Mol. Plant Microbe Interact.">
        <title>A highly conserved effector in Fusarium oxysporum is required for full virulence on Arabidopsis.</title>
        <authorList>
            <person name="Thatcher L.F."/>
            <person name="Gardiner D.M."/>
            <person name="Kazan K."/>
            <person name="Manners J."/>
        </authorList>
    </citation>
    <scope>NUCLEOTIDE SEQUENCE [LARGE SCALE GENOMIC DNA]</scope>
    <source>
        <strain evidence="3">Fo5176</strain>
    </source>
</reference>
<organism evidence="2 3">
    <name type="scientific">Fusarium oxysporum (strain Fo5176)</name>
    <name type="common">Fusarium vascular wilt</name>
    <dbReference type="NCBI Taxonomy" id="660025"/>
    <lineage>
        <taxon>Eukaryota</taxon>
        <taxon>Fungi</taxon>
        <taxon>Dikarya</taxon>
        <taxon>Ascomycota</taxon>
        <taxon>Pezizomycotina</taxon>
        <taxon>Sordariomycetes</taxon>
        <taxon>Hypocreomycetidae</taxon>
        <taxon>Hypocreales</taxon>
        <taxon>Nectriaceae</taxon>
        <taxon>Fusarium</taxon>
        <taxon>Fusarium oxysporum species complex</taxon>
    </lineage>
</organism>
<dbReference type="Proteomes" id="UP000002489">
    <property type="component" value="Unassembled WGS sequence"/>
</dbReference>
<proteinExistence type="predicted"/>
<protein>
    <submittedName>
        <fullName evidence="2">Uncharacterized protein</fullName>
    </submittedName>
</protein>
<dbReference type="AlphaFoldDB" id="A0A0D2Y7J5"/>
<name>A0A0D2Y7J5_FUSOF</name>